<protein>
    <recommendedName>
        <fullName evidence="8 9">1,4-dihydroxy-2-naphthoate octaprenyltransferase</fullName>
        <shortName evidence="8">DHNA-octaprenyltransferase</shortName>
        <ecNumber evidence="8 9">2.5.1.74</ecNumber>
    </recommendedName>
</protein>
<feature type="transmembrane region" description="Helical" evidence="8">
    <location>
        <begin position="221"/>
        <end position="242"/>
    </location>
</feature>
<dbReference type="GO" id="GO:0005886">
    <property type="term" value="C:plasma membrane"/>
    <property type="evidence" value="ECO:0007669"/>
    <property type="project" value="UniProtKB-SubCell"/>
</dbReference>
<feature type="transmembrane region" description="Helical" evidence="8">
    <location>
        <begin position="94"/>
        <end position="116"/>
    </location>
</feature>
<feature type="transmembrane region" description="Helical" evidence="8">
    <location>
        <begin position="179"/>
        <end position="200"/>
    </location>
</feature>
<comment type="function">
    <text evidence="8">Conversion of 1,4-dihydroxy-2-naphthoate (DHNA) to demethylmenaquinone (DMK).</text>
</comment>
<keyword evidence="3 8" id="KW-1003">Cell membrane</keyword>
<comment type="pathway">
    <text evidence="8">Quinol/quinone metabolism; menaquinone biosynthesis; menaquinol from 1,4-dihydroxy-2-naphthoate: step 1/2.</text>
</comment>
<feature type="transmembrane region" description="Helical" evidence="8">
    <location>
        <begin position="122"/>
        <end position="141"/>
    </location>
</feature>
<evidence type="ECO:0000313" key="10">
    <source>
        <dbReference type="EMBL" id="MBO8445398.1"/>
    </source>
</evidence>
<comment type="caution">
    <text evidence="10">The sequence shown here is derived from an EMBL/GenBank/DDBJ whole genome shotgun (WGS) entry which is preliminary data.</text>
</comment>
<sequence length="302" mass="33217">MKKVKYYVVAMRLRTLPLSLAGVILGLMLAAADYHVRWGVVIFTMLTAVSLQLLSNVSNELGDALRGTDRADRQGPGYTVLTGLLEPKDLKRMIWAYAILSVCFGLAMIKCSFGTLLSLESILLMILGACAISGAMKYTLGSNPYGYRGLGDVFVFIFFGIVAVLGSYFVAAHDIPSRYLLLPAVSMGAFSVAVLNVNNIRDMKTDAATRVTIPVKIGEKWAKVYQTALIVVGWACMFAYAFSRMHSLWHYLFVLTLPLFVMHVAGVWKRHGKDLDPMLPLLVMSTFLFAVLGGSGFVVFLF</sequence>
<dbReference type="AlphaFoldDB" id="A0A9D9HD02"/>
<dbReference type="PANTHER" id="PTHR13929:SF0">
    <property type="entry name" value="UBIA PRENYLTRANSFERASE DOMAIN-CONTAINING PROTEIN 1"/>
    <property type="match status" value="1"/>
</dbReference>
<dbReference type="HAMAP" id="MF_01937">
    <property type="entry name" value="MenA_1"/>
    <property type="match status" value="1"/>
</dbReference>
<keyword evidence="4 8" id="KW-0808">Transferase</keyword>
<comment type="subcellular location">
    <subcellularLocation>
        <location evidence="8">Cell membrane</location>
        <topology evidence="8">Multi-pass membrane protein</topology>
    </subcellularLocation>
    <subcellularLocation>
        <location evidence="1">Membrane</location>
        <topology evidence="1">Multi-pass membrane protein</topology>
    </subcellularLocation>
</comment>
<dbReference type="PANTHER" id="PTHR13929">
    <property type="entry name" value="1,4-DIHYDROXY-2-NAPHTHOATE OCTAPRENYLTRANSFERASE"/>
    <property type="match status" value="1"/>
</dbReference>
<feature type="transmembrane region" description="Helical" evidence="8">
    <location>
        <begin position="12"/>
        <end position="32"/>
    </location>
</feature>
<comment type="similarity">
    <text evidence="8">Belongs to the MenA family. Type 1 subfamily.</text>
</comment>
<dbReference type="Pfam" id="PF01040">
    <property type="entry name" value="UbiA"/>
    <property type="match status" value="1"/>
</dbReference>
<evidence type="ECO:0000256" key="7">
    <source>
        <dbReference type="ARBA" id="ARBA00023136"/>
    </source>
</evidence>
<evidence type="ECO:0000313" key="11">
    <source>
        <dbReference type="Proteomes" id="UP000823619"/>
    </source>
</evidence>
<evidence type="ECO:0000256" key="1">
    <source>
        <dbReference type="ARBA" id="ARBA00004141"/>
    </source>
</evidence>
<feature type="transmembrane region" description="Helical" evidence="8">
    <location>
        <begin position="280"/>
        <end position="301"/>
    </location>
</feature>
<evidence type="ECO:0000256" key="2">
    <source>
        <dbReference type="ARBA" id="ARBA00022428"/>
    </source>
</evidence>
<evidence type="ECO:0000256" key="8">
    <source>
        <dbReference type="HAMAP-Rule" id="MF_01937"/>
    </source>
</evidence>
<dbReference type="CDD" id="cd13962">
    <property type="entry name" value="PT_UbiA_UBIAD1"/>
    <property type="match status" value="1"/>
</dbReference>
<feature type="transmembrane region" description="Helical" evidence="8">
    <location>
        <begin position="248"/>
        <end position="268"/>
    </location>
</feature>
<gene>
    <name evidence="8 10" type="primary">menA</name>
    <name evidence="10" type="ORF">IAC23_06870</name>
</gene>
<dbReference type="EMBL" id="JADIMO010000087">
    <property type="protein sequence ID" value="MBO8445398.1"/>
    <property type="molecule type" value="Genomic_DNA"/>
</dbReference>
<dbReference type="PIRSF" id="PIRSF005355">
    <property type="entry name" value="UBIAD1"/>
    <property type="match status" value="1"/>
</dbReference>
<dbReference type="GO" id="GO:0046428">
    <property type="term" value="F:1,4-dihydroxy-2-naphthoate polyprenyltransferase activity"/>
    <property type="evidence" value="ECO:0007669"/>
    <property type="project" value="UniProtKB-UniRule"/>
</dbReference>
<dbReference type="GO" id="GO:0042371">
    <property type="term" value="P:vitamin K biosynthetic process"/>
    <property type="evidence" value="ECO:0007669"/>
    <property type="project" value="TreeGrafter"/>
</dbReference>
<dbReference type="EC" id="2.5.1.74" evidence="8 9"/>
<dbReference type="InterPro" id="IPR004657">
    <property type="entry name" value="MenA"/>
</dbReference>
<dbReference type="NCBIfam" id="TIGR00751">
    <property type="entry name" value="menA"/>
    <property type="match status" value="1"/>
</dbReference>
<evidence type="ECO:0000256" key="6">
    <source>
        <dbReference type="ARBA" id="ARBA00022989"/>
    </source>
</evidence>
<dbReference type="Proteomes" id="UP000823619">
    <property type="component" value="Unassembled WGS sequence"/>
</dbReference>
<reference evidence="10" key="2">
    <citation type="journal article" date="2021" name="PeerJ">
        <title>Extensive microbial diversity within the chicken gut microbiome revealed by metagenomics and culture.</title>
        <authorList>
            <person name="Gilroy R."/>
            <person name="Ravi A."/>
            <person name="Getino M."/>
            <person name="Pursley I."/>
            <person name="Horton D.L."/>
            <person name="Alikhan N.F."/>
            <person name="Baker D."/>
            <person name="Gharbi K."/>
            <person name="Hall N."/>
            <person name="Watson M."/>
            <person name="Adriaenssens E.M."/>
            <person name="Foster-Nyarko E."/>
            <person name="Jarju S."/>
            <person name="Secka A."/>
            <person name="Antonio M."/>
            <person name="Oren A."/>
            <person name="Chaudhuri R.R."/>
            <person name="La Ragione R."/>
            <person name="Hildebrand F."/>
            <person name="Pallen M.J."/>
        </authorList>
    </citation>
    <scope>NUCLEOTIDE SEQUENCE</scope>
    <source>
        <strain evidence="10">D5-748</strain>
    </source>
</reference>
<evidence type="ECO:0000256" key="3">
    <source>
        <dbReference type="ARBA" id="ARBA00022475"/>
    </source>
</evidence>
<evidence type="ECO:0000256" key="9">
    <source>
        <dbReference type="NCBIfam" id="TIGR00751"/>
    </source>
</evidence>
<feature type="transmembrane region" description="Helical" evidence="8">
    <location>
        <begin position="153"/>
        <end position="173"/>
    </location>
</feature>
<evidence type="ECO:0000256" key="4">
    <source>
        <dbReference type="ARBA" id="ARBA00022679"/>
    </source>
</evidence>
<dbReference type="GO" id="GO:0009234">
    <property type="term" value="P:menaquinone biosynthetic process"/>
    <property type="evidence" value="ECO:0007669"/>
    <property type="project" value="UniProtKB-UniRule"/>
</dbReference>
<keyword evidence="5 8" id="KW-0812">Transmembrane</keyword>
<feature type="transmembrane region" description="Helical" evidence="8">
    <location>
        <begin position="38"/>
        <end position="57"/>
    </location>
</feature>
<organism evidence="10 11">
    <name type="scientific">Candidatus Cryptobacteroides merdavium</name>
    <dbReference type="NCBI Taxonomy" id="2840769"/>
    <lineage>
        <taxon>Bacteria</taxon>
        <taxon>Pseudomonadati</taxon>
        <taxon>Bacteroidota</taxon>
        <taxon>Bacteroidia</taxon>
        <taxon>Bacteroidales</taxon>
        <taxon>Candidatus Cryptobacteroides</taxon>
    </lineage>
</organism>
<evidence type="ECO:0000256" key="5">
    <source>
        <dbReference type="ARBA" id="ARBA00022692"/>
    </source>
</evidence>
<keyword evidence="7 8" id="KW-0472">Membrane</keyword>
<proteinExistence type="inferred from homology"/>
<dbReference type="InterPro" id="IPR000537">
    <property type="entry name" value="UbiA_prenyltransferase"/>
</dbReference>
<dbReference type="InterPro" id="IPR026046">
    <property type="entry name" value="UBIAD1"/>
</dbReference>
<keyword evidence="2 8" id="KW-0474">Menaquinone biosynthesis</keyword>
<comment type="catalytic activity">
    <reaction evidence="8">
        <text>an all-trans-polyprenyl diphosphate + 1,4-dihydroxy-2-naphthoate + H(+) = a 2-demethylmenaquinol + CO2 + diphosphate</text>
        <dbReference type="Rhea" id="RHEA:26478"/>
        <dbReference type="Rhea" id="RHEA-COMP:9563"/>
        <dbReference type="Rhea" id="RHEA-COMP:9564"/>
        <dbReference type="ChEBI" id="CHEBI:11173"/>
        <dbReference type="ChEBI" id="CHEBI:15378"/>
        <dbReference type="ChEBI" id="CHEBI:16526"/>
        <dbReference type="ChEBI" id="CHEBI:33019"/>
        <dbReference type="ChEBI" id="CHEBI:55437"/>
        <dbReference type="ChEBI" id="CHEBI:58914"/>
        <dbReference type="EC" id="2.5.1.74"/>
    </reaction>
</comment>
<accession>A0A9D9HD02</accession>
<keyword evidence="6 8" id="KW-1133">Transmembrane helix</keyword>
<reference evidence="10" key="1">
    <citation type="submission" date="2020-10" db="EMBL/GenBank/DDBJ databases">
        <authorList>
            <person name="Gilroy R."/>
        </authorList>
    </citation>
    <scope>NUCLEOTIDE SEQUENCE</scope>
    <source>
        <strain evidence="10">D5-748</strain>
    </source>
</reference>
<name>A0A9D9HD02_9BACT</name>